<organism evidence="1">
    <name type="scientific">Anguilla anguilla</name>
    <name type="common">European freshwater eel</name>
    <name type="synonym">Muraena anguilla</name>
    <dbReference type="NCBI Taxonomy" id="7936"/>
    <lineage>
        <taxon>Eukaryota</taxon>
        <taxon>Metazoa</taxon>
        <taxon>Chordata</taxon>
        <taxon>Craniata</taxon>
        <taxon>Vertebrata</taxon>
        <taxon>Euteleostomi</taxon>
        <taxon>Actinopterygii</taxon>
        <taxon>Neopterygii</taxon>
        <taxon>Teleostei</taxon>
        <taxon>Anguilliformes</taxon>
        <taxon>Anguillidae</taxon>
        <taxon>Anguilla</taxon>
    </lineage>
</organism>
<reference evidence="1" key="2">
    <citation type="journal article" date="2015" name="Fish Shellfish Immunol.">
        <title>Early steps in the European eel (Anguilla anguilla)-Vibrio vulnificus interaction in the gills: Role of the RtxA13 toxin.</title>
        <authorList>
            <person name="Callol A."/>
            <person name="Pajuelo D."/>
            <person name="Ebbesson L."/>
            <person name="Teles M."/>
            <person name="MacKenzie S."/>
            <person name="Amaro C."/>
        </authorList>
    </citation>
    <scope>NUCLEOTIDE SEQUENCE</scope>
</reference>
<dbReference type="AlphaFoldDB" id="A0A0E9XIA8"/>
<sequence>MLKIQPKKAPSIYLFFIKTPHTRLQWAFITSTPNIRYCMGHIIR</sequence>
<proteinExistence type="predicted"/>
<reference evidence="1" key="1">
    <citation type="submission" date="2014-11" db="EMBL/GenBank/DDBJ databases">
        <authorList>
            <person name="Amaro Gonzalez C."/>
        </authorList>
    </citation>
    <scope>NUCLEOTIDE SEQUENCE</scope>
</reference>
<protein>
    <submittedName>
        <fullName evidence="1">Uncharacterized protein</fullName>
    </submittedName>
</protein>
<accession>A0A0E9XIA8</accession>
<name>A0A0E9XIA8_ANGAN</name>
<evidence type="ECO:0000313" key="1">
    <source>
        <dbReference type="EMBL" id="JAI01419.1"/>
    </source>
</evidence>
<dbReference type="EMBL" id="GBXM01007159">
    <property type="protein sequence ID" value="JAI01419.1"/>
    <property type="molecule type" value="Transcribed_RNA"/>
</dbReference>